<gene>
    <name evidence="3" type="ORF">BDLFYP24_01445</name>
    <name evidence="2" type="ORF">GBB04_02610</name>
</gene>
<dbReference type="EMBL" id="CACRSP010000003">
    <property type="protein sequence ID" value="VYS91151.1"/>
    <property type="molecule type" value="Genomic_DNA"/>
</dbReference>
<evidence type="ECO:0000313" key="2">
    <source>
        <dbReference type="EMBL" id="KAB7461898.1"/>
    </source>
</evidence>
<evidence type="ECO:0000256" key="1">
    <source>
        <dbReference type="SAM" id="Phobius"/>
    </source>
</evidence>
<dbReference type="PANTHER" id="PTHR40078">
    <property type="entry name" value="INTEGRAL MEMBRANE PROTEIN-RELATED"/>
    <property type="match status" value="1"/>
</dbReference>
<organism evidence="3">
    <name type="scientific">Bifidobacterium dentium</name>
    <dbReference type="NCBI Taxonomy" id="1689"/>
    <lineage>
        <taxon>Bacteria</taxon>
        <taxon>Bacillati</taxon>
        <taxon>Actinomycetota</taxon>
        <taxon>Actinomycetes</taxon>
        <taxon>Bifidobacteriales</taxon>
        <taxon>Bifidobacteriaceae</taxon>
        <taxon>Bifidobacterium</taxon>
    </lineage>
</organism>
<feature type="transmembrane region" description="Helical" evidence="1">
    <location>
        <begin position="7"/>
        <end position="26"/>
    </location>
</feature>
<dbReference type="PANTHER" id="PTHR40078:SF1">
    <property type="entry name" value="INTEGRAL MEMBRANE PROTEIN"/>
    <property type="match status" value="1"/>
</dbReference>
<keyword evidence="1" id="KW-0472">Membrane</keyword>
<sequence>MNHLPRRYLYFVLGVVINSFAIAFITKGNMGTSQISSVPYVFSLKYPLSFGTATFIFNLLFIIMQVALLRHNFRPVQLLQVAVNLVFSLMIDVSMNLLGFLNPTALWERLLCVAIGCIILAFGIVVEVSPNVLMVPGEGVVHALSTVTKMKLGTTKIIFDVTLIAIATVLSFVFFGGLCGVGVGTIVSALCVGPIINCINRRFRFPARIRSLALVTDRNR</sequence>
<feature type="transmembrane region" description="Helical" evidence="1">
    <location>
        <begin position="46"/>
        <end position="69"/>
    </location>
</feature>
<dbReference type="InterPro" id="IPR038750">
    <property type="entry name" value="YczE/YyaS-like"/>
</dbReference>
<accession>A0A6N2SFY7</accession>
<name>A0A6N2SFY7_9BIFI</name>
<protein>
    <submittedName>
        <fullName evidence="2">YitT family protein</fullName>
    </submittedName>
</protein>
<proteinExistence type="predicted"/>
<keyword evidence="1" id="KW-1133">Transmembrane helix</keyword>
<dbReference type="Pfam" id="PF19700">
    <property type="entry name" value="DUF6198"/>
    <property type="match status" value="1"/>
</dbReference>
<keyword evidence="1" id="KW-0812">Transmembrane</keyword>
<dbReference type="RefSeq" id="WP_034522807.1">
    <property type="nucleotide sequence ID" value="NZ_CACRSP010000003.1"/>
</dbReference>
<dbReference type="Proteomes" id="UP000429211">
    <property type="component" value="Unassembled WGS sequence"/>
</dbReference>
<feature type="transmembrane region" description="Helical" evidence="1">
    <location>
        <begin position="181"/>
        <end position="200"/>
    </location>
</feature>
<dbReference type="AlphaFoldDB" id="A0A6N2SFY7"/>
<dbReference type="EMBL" id="WDPD01000002">
    <property type="protein sequence ID" value="KAB7461898.1"/>
    <property type="molecule type" value="Genomic_DNA"/>
</dbReference>
<evidence type="ECO:0000313" key="3">
    <source>
        <dbReference type="EMBL" id="VYS91151.1"/>
    </source>
</evidence>
<evidence type="ECO:0000313" key="4">
    <source>
        <dbReference type="Proteomes" id="UP000429211"/>
    </source>
</evidence>
<feature type="transmembrane region" description="Helical" evidence="1">
    <location>
        <begin position="106"/>
        <end position="126"/>
    </location>
</feature>
<feature type="transmembrane region" description="Helical" evidence="1">
    <location>
        <begin position="81"/>
        <end position="100"/>
    </location>
</feature>
<reference evidence="2 4" key="1">
    <citation type="journal article" date="2019" name="Nat. Med.">
        <title>A library of human gut bacterial isolates paired with longitudinal multiomics data enables mechanistic microbiome research.</title>
        <authorList>
            <person name="Poyet M."/>
            <person name="Groussin M."/>
            <person name="Gibbons S.M."/>
            <person name="Avila-Pacheco J."/>
            <person name="Jiang X."/>
            <person name="Kearney S.M."/>
            <person name="Perrotta A.R."/>
            <person name="Berdy B."/>
            <person name="Zhao S."/>
            <person name="Lieberman T.D."/>
            <person name="Swanson P.K."/>
            <person name="Smith M."/>
            <person name="Roesemann S."/>
            <person name="Alexander J.E."/>
            <person name="Rich S.A."/>
            <person name="Livny J."/>
            <person name="Vlamakis H."/>
            <person name="Clish C."/>
            <person name="Bullock K."/>
            <person name="Deik A."/>
            <person name="Scott J."/>
            <person name="Pierce K.A."/>
            <person name="Xavier R.J."/>
            <person name="Alm E.J."/>
        </authorList>
    </citation>
    <scope>NUCLEOTIDE SEQUENCE [LARGE SCALE GENOMIC DNA]</scope>
    <source>
        <strain evidence="2 4">BIOML-A2</strain>
    </source>
</reference>
<feature type="transmembrane region" description="Helical" evidence="1">
    <location>
        <begin position="157"/>
        <end position="175"/>
    </location>
</feature>
<reference evidence="3" key="2">
    <citation type="submission" date="2019-11" db="EMBL/GenBank/DDBJ databases">
        <authorList>
            <person name="Feng L."/>
        </authorList>
    </citation>
    <scope>NUCLEOTIDE SEQUENCE</scope>
    <source>
        <strain evidence="3">BdentiumLFYP24</strain>
    </source>
</reference>